<name>Q30XH9_OLEA2</name>
<dbReference type="InterPro" id="IPR001789">
    <property type="entry name" value="Sig_transdc_resp-reg_receiver"/>
</dbReference>
<accession>Q30XH9</accession>
<dbReference type="Proteomes" id="UP000002710">
    <property type="component" value="Chromosome"/>
</dbReference>
<dbReference type="InterPro" id="IPR046947">
    <property type="entry name" value="LytR-like"/>
</dbReference>
<dbReference type="Gene3D" id="3.40.50.2300">
    <property type="match status" value="1"/>
</dbReference>
<dbReference type="AlphaFoldDB" id="Q30XH9"/>
<dbReference type="PANTHER" id="PTHR37299">
    <property type="entry name" value="TRANSCRIPTIONAL REGULATOR-RELATED"/>
    <property type="match status" value="1"/>
</dbReference>
<dbReference type="Pfam" id="PF04397">
    <property type="entry name" value="LytTR"/>
    <property type="match status" value="1"/>
</dbReference>
<dbReference type="SUPFAM" id="SSF52172">
    <property type="entry name" value="CheY-like"/>
    <property type="match status" value="1"/>
</dbReference>
<comment type="caution">
    <text evidence="1">Lacks conserved residue(s) required for the propagation of feature annotation.</text>
</comment>
<dbReference type="RefSeq" id="WP_011368622.1">
    <property type="nucleotide sequence ID" value="NC_007519.1"/>
</dbReference>
<dbReference type="Gene3D" id="2.40.50.1020">
    <property type="entry name" value="LytTr DNA-binding domain"/>
    <property type="match status" value="1"/>
</dbReference>
<organism evidence="4 5">
    <name type="scientific">Oleidesulfovibrio alaskensis (strain ATCC BAA-1058 / DSM 17464 / G20)</name>
    <name type="common">Desulfovibrio alaskensis</name>
    <dbReference type="NCBI Taxonomy" id="207559"/>
    <lineage>
        <taxon>Bacteria</taxon>
        <taxon>Pseudomonadati</taxon>
        <taxon>Thermodesulfobacteriota</taxon>
        <taxon>Desulfovibrionia</taxon>
        <taxon>Desulfovibrionales</taxon>
        <taxon>Desulfovibrionaceae</taxon>
        <taxon>Oleidesulfovibrio</taxon>
    </lineage>
</organism>
<dbReference type="PROSITE" id="PS50930">
    <property type="entry name" value="HTH_LYTTR"/>
    <property type="match status" value="1"/>
</dbReference>
<dbReference type="PROSITE" id="PS50110">
    <property type="entry name" value="RESPONSE_REGULATORY"/>
    <property type="match status" value="1"/>
</dbReference>
<evidence type="ECO:0000313" key="4">
    <source>
        <dbReference type="EMBL" id="ABB39617.1"/>
    </source>
</evidence>
<dbReference type="EMBL" id="CP000112">
    <property type="protein sequence ID" value="ABB39617.1"/>
    <property type="molecule type" value="Genomic_DNA"/>
</dbReference>
<evidence type="ECO:0000256" key="1">
    <source>
        <dbReference type="PROSITE-ProRule" id="PRU00169"/>
    </source>
</evidence>
<evidence type="ECO:0000259" key="2">
    <source>
        <dbReference type="PROSITE" id="PS50110"/>
    </source>
</evidence>
<dbReference type="SMART" id="SM00850">
    <property type="entry name" value="LytTR"/>
    <property type="match status" value="1"/>
</dbReference>
<feature type="domain" description="Response regulatory" evidence="2">
    <location>
        <begin position="5"/>
        <end position="120"/>
    </location>
</feature>
<reference evidence="4 5" key="1">
    <citation type="journal article" date="2011" name="J. Bacteriol.">
        <title>Complete genome sequence and updated annotation of Desulfovibrio alaskensis G20.</title>
        <authorList>
            <person name="Hauser L.J."/>
            <person name="Land M.L."/>
            <person name="Brown S.D."/>
            <person name="Larimer F."/>
            <person name="Keller K.L."/>
            <person name="Rapp-Giles B.J."/>
            <person name="Price M.N."/>
            <person name="Lin M."/>
            <person name="Bruce D.C."/>
            <person name="Detter J.C."/>
            <person name="Tapia R."/>
            <person name="Han C.S."/>
            <person name="Goodwin L.A."/>
            <person name="Cheng J.F."/>
            <person name="Pitluck S."/>
            <person name="Copeland A."/>
            <person name="Lucas S."/>
            <person name="Nolan M."/>
            <person name="Lapidus A.L."/>
            <person name="Palumbo A.V."/>
            <person name="Wall J.D."/>
        </authorList>
    </citation>
    <scope>NUCLEOTIDE SEQUENCE [LARGE SCALE GENOMIC DNA]</scope>
    <source>
        <strain evidence="5">ATCC BAA 1058 / DSM 17464 / G20</strain>
    </source>
</reference>
<dbReference type="PANTHER" id="PTHR37299:SF1">
    <property type="entry name" value="STAGE 0 SPORULATION PROTEIN A HOMOLOG"/>
    <property type="match status" value="1"/>
</dbReference>
<sequence length="304" mass="34453">MPRLTSLILHPDAAVRHSLRAHVSQVPFLRVVGEAVCANEAQELLNAIHYGAVFCGVDLQQPEQGLEFAQRLMGRRHRPALVFIASDETHAFAGFELDATDYLIWPCTAQRFSRTIARLRQFCSHFKLAPDPETRWNEKAAPAPAGTAGHGLQADTTAEDDATVQVPLADDEQDGFLDALKQAWDYNSTYRPVEIEKLAITYEGKTLLLPYDEIVFVEAYEDYTYVHTAEQKYLTSYRLKILEGKLKPHRFFRVHRKYLVNLNMVTEIASLPGSSFMLRTAGRTRIELPISRRRIGELKQVLGL</sequence>
<dbReference type="KEGG" id="dde:Dde_2822"/>
<evidence type="ECO:0000313" key="5">
    <source>
        <dbReference type="Proteomes" id="UP000002710"/>
    </source>
</evidence>
<protein>
    <submittedName>
        <fullName evidence="4">Two component transcriptional regulator, LytTR family</fullName>
    </submittedName>
</protein>
<dbReference type="HOGENOM" id="CLU_000445_14_1_7"/>
<keyword evidence="5" id="KW-1185">Reference proteome</keyword>
<proteinExistence type="predicted"/>
<evidence type="ECO:0000259" key="3">
    <source>
        <dbReference type="PROSITE" id="PS50930"/>
    </source>
</evidence>
<dbReference type="GO" id="GO:0000156">
    <property type="term" value="F:phosphorelay response regulator activity"/>
    <property type="evidence" value="ECO:0007669"/>
    <property type="project" value="InterPro"/>
</dbReference>
<gene>
    <name evidence="4" type="ordered locus">Dde_2822</name>
</gene>
<dbReference type="STRING" id="207559.Dde_2822"/>
<feature type="domain" description="HTH LytTR-type" evidence="3">
    <location>
        <begin position="198"/>
        <end position="304"/>
    </location>
</feature>
<dbReference type="SMART" id="SM00448">
    <property type="entry name" value="REC"/>
    <property type="match status" value="1"/>
</dbReference>
<dbReference type="GO" id="GO:0003677">
    <property type="term" value="F:DNA binding"/>
    <property type="evidence" value="ECO:0007669"/>
    <property type="project" value="InterPro"/>
</dbReference>
<dbReference type="eggNOG" id="COG3279">
    <property type="taxonomic scope" value="Bacteria"/>
</dbReference>
<dbReference type="InterPro" id="IPR007492">
    <property type="entry name" value="LytTR_DNA-bd_dom"/>
</dbReference>
<dbReference type="InterPro" id="IPR011006">
    <property type="entry name" value="CheY-like_superfamily"/>
</dbReference>